<dbReference type="AlphaFoldDB" id="A0A2G2VQV2"/>
<dbReference type="PANTHER" id="PTHR47073">
    <property type="entry name" value="PROTEIN ANTI-SILENCING 1"/>
    <property type="match status" value="1"/>
</dbReference>
<dbReference type="EMBL" id="MLFT02000011">
    <property type="protein sequence ID" value="PHT35354.1"/>
    <property type="molecule type" value="Genomic_DNA"/>
</dbReference>
<feature type="domain" description="BAH" evidence="2">
    <location>
        <begin position="49"/>
        <end position="166"/>
    </location>
</feature>
<dbReference type="OrthoDB" id="1896853at2759"/>
<dbReference type="FunFam" id="2.30.30.490:FF:000017">
    <property type="entry name" value="Bromo-adjacent homology (BAH) domain-containing protein"/>
    <property type="match status" value="1"/>
</dbReference>
<dbReference type="PROSITE" id="PS51038">
    <property type="entry name" value="BAH"/>
    <property type="match status" value="1"/>
</dbReference>
<name>A0A2G2VQV2_CAPBA</name>
<dbReference type="Gene3D" id="2.30.30.490">
    <property type="match status" value="1"/>
</dbReference>
<dbReference type="Proteomes" id="UP000224567">
    <property type="component" value="Unassembled WGS sequence"/>
</dbReference>
<dbReference type="InterPro" id="IPR043151">
    <property type="entry name" value="BAH_sf"/>
</dbReference>
<dbReference type="PANTHER" id="PTHR47073:SF9">
    <property type="entry name" value="BAH DOMAIN-CONTAINING PROTEIN"/>
    <property type="match status" value="1"/>
</dbReference>
<dbReference type="InterPro" id="IPR001025">
    <property type="entry name" value="BAH_dom"/>
</dbReference>
<evidence type="ECO:0000256" key="1">
    <source>
        <dbReference type="SAM" id="MobiDB-lite"/>
    </source>
</evidence>
<evidence type="ECO:0000313" key="3">
    <source>
        <dbReference type="EMBL" id="PHT35354.1"/>
    </source>
</evidence>
<reference evidence="4" key="2">
    <citation type="journal article" date="2017" name="J. Anim. Genet.">
        <title>Multiple reference genome sequences of hot pepper reveal the massive evolution of plant disease resistance genes by retroduplication.</title>
        <authorList>
            <person name="Kim S."/>
            <person name="Park J."/>
            <person name="Yeom S.-I."/>
            <person name="Kim Y.-M."/>
            <person name="Seo E."/>
            <person name="Kim K.-T."/>
            <person name="Kim M.-S."/>
            <person name="Lee J.M."/>
            <person name="Cheong K."/>
            <person name="Shin H.-S."/>
            <person name="Kim S.-B."/>
            <person name="Han K."/>
            <person name="Lee J."/>
            <person name="Park M."/>
            <person name="Lee H.-A."/>
            <person name="Lee H.-Y."/>
            <person name="Lee Y."/>
            <person name="Oh S."/>
            <person name="Lee J.H."/>
            <person name="Choi E."/>
            <person name="Choi E."/>
            <person name="Lee S.E."/>
            <person name="Jeon J."/>
            <person name="Kim H."/>
            <person name="Choi G."/>
            <person name="Song H."/>
            <person name="Lee J."/>
            <person name="Lee S.-C."/>
            <person name="Kwon J.-K."/>
            <person name="Lee H.-Y."/>
            <person name="Koo N."/>
            <person name="Hong Y."/>
            <person name="Kim R.W."/>
            <person name="Kang W.-H."/>
            <person name="Huh J.H."/>
            <person name="Kang B.-C."/>
            <person name="Yang T.-J."/>
            <person name="Lee Y.-H."/>
            <person name="Bennetzen J.L."/>
            <person name="Choi D."/>
        </authorList>
    </citation>
    <scope>NUCLEOTIDE SEQUENCE [LARGE SCALE GENOMIC DNA]</scope>
    <source>
        <strain evidence="4">cv. PBC81</strain>
    </source>
</reference>
<keyword evidence="4" id="KW-1185">Reference proteome</keyword>
<comment type="caution">
    <text evidence="3">The sequence shown here is derived from an EMBL/GenBank/DDBJ whole genome shotgun (WGS) entry which is preliminary data.</text>
</comment>
<evidence type="ECO:0000313" key="4">
    <source>
        <dbReference type="Proteomes" id="UP000224567"/>
    </source>
</evidence>
<organism evidence="3 4">
    <name type="scientific">Capsicum baccatum</name>
    <name type="common">Peruvian pepper</name>
    <dbReference type="NCBI Taxonomy" id="33114"/>
    <lineage>
        <taxon>Eukaryota</taxon>
        <taxon>Viridiplantae</taxon>
        <taxon>Streptophyta</taxon>
        <taxon>Embryophyta</taxon>
        <taxon>Tracheophyta</taxon>
        <taxon>Spermatophyta</taxon>
        <taxon>Magnoliopsida</taxon>
        <taxon>eudicotyledons</taxon>
        <taxon>Gunneridae</taxon>
        <taxon>Pentapetalae</taxon>
        <taxon>asterids</taxon>
        <taxon>lamiids</taxon>
        <taxon>Solanales</taxon>
        <taxon>Solanaceae</taxon>
        <taxon>Solanoideae</taxon>
        <taxon>Capsiceae</taxon>
        <taxon>Capsicum</taxon>
    </lineage>
</organism>
<dbReference type="SMART" id="SM00439">
    <property type="entry name" value="BAH"/>
    <property type="match status" value="1"/>
</dbReference>
<feature type="compositionally biased region" description="Polar residues" evidence="1">
    <location>
        <begin position="215"/>
        <end position="233"/>
    </location>
</feature>
<dbReference type="Pfam" id="PF01426">
    <property type="entry name" value="BAH"/>
    <property type="match status" value="1"/>
</dbReference>
<dbReference type="STRING" id="33114.A0A2G2VQV2"/>
<feature type="region of interest" description="Disordered" evidence="1">
    <location>
        <begin position="198"/>
        <end position="233"/>
    </location>
</feature>
<gene>
    <name evidence="3" type="ORF">CQW23_27154</name>
</gene>
<accession>A0A2G2VQV2</accession>
<sequence>MALVEAVKAEPLKVLENDEEVEFVWGRKRGLSGKRKEVQFYESFTYDGMKYALYDCVYMHKEGELPYIGKIIKIWENPDKSRKIKIHWFFRPSEILYHLKDVQVAENEVFLASGEGTGLANVNSLVVEIRVLRLMCGLTRRDKVRNEIILEKMRVTSVKDKMRVAEEPGSSVRMWNHKLTVGIRVVVSKDLVSWEAMQADPDTPGSRVKEGKQVPGSTLNMQKRMSKSVKSPS</sequence>
<reference evidence="3 4" key="1">
    <citation type="journal article" date="2017" name="Genome Biol.">
        <title>New reference genome sequences of hot pepper reveal the massive evolution of plant disease-resistance genes by retroduplication.</title>
        <authorList>
            <person name="Kim S."/>
            <person name="Park J."/>
            <person name="Yeom S.I."/>
            <person name="Kim Y.M."/>
            <person name="Seo E."/>
            <person name="Kim K.T."/>
            <person name="Kim M.S."/>
            <person name="Lee J.M."/>
            <person name="Cheong K."/>
            <person name="Shin H.S."/>
            <person name="Kim S.B."/>
            <person name="Han K."/>
            <person name="Lee J."/>
            <person name="Park M."/>
            <person name="Lee H.A."/>
            <person name="Lee H.Y."/>
            <person name="Lee Y."/>
            <person name="Oh S."/>
            <person name="Lee J.H."/>
            <person name="Choi E."/>
            <person name="Choi E."/>
            <person name="Lee S.E."/>
            <person name="Jeon J."/>
            <person name="Kim H."/>
            <person name="Choi G."/>
            <person name="Song H."/>
            <person name="Lee J."/>
            <person name="Lee S.C."/>
            <person name="Kwon J.K."/>
            <person name="Lee H.Y."/>
            <person name="Koo N."/>
            <person name="Hong Y."/>
            <person name="Kim R.W."/>
            <person name="Kang W.H."/>
            <person name="Huh J.H."/>
            <person name="Kang B.C."/>
            <person name="Yang T.J."/>
            <person name="Lee Y.H."/>
            <person name="Bennetzen J.L."/>
            <person name="Choi D."/>
        </authorList>
    </citation>
    <scope>NUCLEOTIDE SEQUENCE [LARGE SCALE GENOMIC DNA]</scope>
    <source>
        <strain evidence="4">cv. PBC81</strain>
    </source>
</reference>
<evidence type="ECO:0000259" key="2">
    <source>
        <dbReference type="PROSITE" id="PS51038"/>
    </source>
</evidence>
<dbReference type="GO" id="GO:0003723">
    <property type="term" value="F:RNA binding"/>
    <property type="evidence" value="ECO:0007669"/>
    <property type="project" value="TreeGrafter"/>
</dbReference>
<proteinExistence type="predicted"/>
<dbReference type="GO" id="GO:0003682">
    <property type="term" value="F:chromatin binding"/>
    <property type="evidence" value="ECO:0007669"/>
    <property type="project" value="InterPro"/>
</dbReference>
<protein>
    <recommendedName>
        <fullName evidence="2">BAH domain-containing protein</fullName>
    </recommendedName>
</protein>